<feature type="transmembrane region" description="Helical" evidence="5">
    <location>
        <begin position="233"/>
        <end position="252"/>
    </location>
</feature>
<accession>A0ABW2IJJ0</accession>
<dbReference type="Pfam" id="PF00892">
    <property type="entry name" value="EamA"/>
    <property type="match status" value="1"/>
</dbReference>
<dbReference type="Proteomes" id="UP001596492">
    <property type="component" value="Unassembled WGS sequence"/>
</dbReference>
<feature type="transmembrane region" description="Helical" evidence="5">
    <location>
        <begin position="258"/>
        <end position="277"/>
    </location>
</feature>
<dbReference type="RefSeq" id="WP_382166179.1">
    <property type="nucleotide sequence ID" value="NZ_JBHTBR010000002.1"/>
</dbReference>
<feature type="transmembrane region" description="Helical" evidence="5">
    <location>
        <begin position="173"/>
        <end position="193"/>
    </location>
</feature>
<evidence type="ECO:0000256" key="4">
    <source>
        <dbReference type="ARBA" id="ARBA00023136"/>
    </source>
</evidence>
<dbReference type="PANTHER" id="PTHR32322">
    <property type="entry name" value="INNER MEMBRANE TRANSPORTER"/>
    <property type="match status" value="1"/>
</dbReference>
<comment type="subcellular location">
    <subcellularLocation>
        <location evidence="1">Membrane</location>
        <topology evidence="1">Multi-pass membrane protein</topology>
    </subcellularLocation>
</comment>
<evidence type="ECO:0000256" key="5">
    <source>
        <dbReference type="SAM" id="Phobius"/>
    </source>
</evidence>
<feature type="transmembrane region" description="Helical" evidence="5">
    <location>
        <begin position="199"/>
        <end position="221"/>
    </location>
</feature>
<feature type="transmembrane region" description="Helical" evidence="5">
    <location>
        <begin position="42"/>
        <end position="58"/>
    </location>
</feature>
<feature type="transmembrane region" description="Helical" evidence="5">
    <location>
        <begin position="96"/>
        <end position="115"/>
    </location>
</feature>
<sequence length="286" mass="30063">MRITFLTLLAMLAFAGNSIIARLALSSQGMEPALIDPENYALIRLVSGAAVLGVLVGIKQGFSWKIVQAGNWVSAFSLFLYGAAFAYSYVMIDTGLGALILFACVQLTMIGWAVIKGQSLSVWEIAGSLLAFGALIWLVSPGIAAPDPFAAFLMAISGIAWGAYSLRGQTSSSPLNASAGNFILTIPMLIILIRPTDLQLSGIALAILSGAITSGLGYALWYSVLPKLSTAKAAIWQLSVPVFAGIGGSLLLSEAWTLRFTIASILILSGVTMAIFAKQARTLPKD</sequence>
<evidence type="ECO:0000259" key="6">
    <source>
        <dbReference type="Pfam" id="PF00892"/>
    </source>
</evidence>
<evidence type="ECO:0000313" key="8">
    <source>
        <dbReference type="Proteomes" id="UP001596492"/>
    </source>
</evidence>
<keyword evidence="8" id="KW-1185">Reference proteome</keyword>
<keyword evidence="3 5" id="KW-1133">Transmembrane helix</keyword>
<dbReference type="InterPro" id="IPR037185">
    <property type="entry name" value="EmrE-like"/>
</dbReference>
<protein>
    <submittedName>
        <fullName evidence="7">DMT family transporter</fullName>
    </submittedName>
</protein>
<keyword evidence="2 5" id="KW-0812">Transmembrane</keyword>
<dbReference type="InterPro" id="IPR050638">
    <property type="entry name" value="AA-Vitamin_Transporters"/>
</dbReference>
<feature type="transmembrane region" description="Helical" evidence="5">
    <location>
        <begin position="122"/>
        <end position="143"/>
    </location>
</feature>
<comment type="caution">
    <text evidence="7">The sequence shown here is derived from an EMBL/GenBank/DDBJ whole genome shotgun (WGS) entry which is preliminary data.</text>
</comment>
<organism evidence="7 8">
    <name type="scientific">Hirschia litorea</name>
    <dbReference type="NCBI Taxonomy" id="1199156"/>
    <lineage>
        <taxon>Bacteria</taxon>
        <taxon>Pseudomonadati</taxon>
        <taxon>Pseudomonadota</taxon>
        <taxon>Alphaproteobacteria</taxon>
        <taxon>Hyphomonadales</taxon>
        <taxon>Hyphomonadaceae</taxon>
        <taxon>Hirschia</taxon>
    </lineage>
</organism>
<proteinExistence type="predicted"/>
<feature type="transmembrane region" description="Helical" evidence="5">
    <location>
        <begin position="149"/>
        <end position="166"/>
    </location>
</feature>
<evidence type="ECO:0000256" key="3">
    <source>
        <dbReference type="ARBA" id="ARBA00022989"/>
    </source>
</evidence>
<evidence type="ECO:0000313" key="7">
    <source>
        <dbReference type="EMBL" id="MFC7290975.1"/>
    </source>
</evidence>
<feature type="transmembrane region" description="Helical" evidence="5">
    <location>
        <begin position="70"/>
        <end position="90"/>
    </location>
</feature>
<keyword evidence="4 5" id="KW-0472">Membrane</keyword>
<reference evidence="8" key="1">
    <citation type="journal article" date="2019" name="Int. J. Syst. Evol. Microbiol.">
        <title>The Global Catalogue of Microorganisms (GCM) 10K type strain sequencing project: providing services to taxonomists for standard genome sequencing and annotation.</title>
        <authorList>
            <consortium name="The Broad Institute Genomics Platform"/>
            <consortium name="The Broad Institute Genome Sequencing Center for Infectious Disease"/>
            <person name="Wu L."/>
            <person name="Ma J."/>
        </authorList>
    </citation>
    <scope>NUCLEOTIDE SEQUENCE [LARGE SCALE GENOMIC DNA]</scope>
    <source>
        <strain evidence="8">CCUG 51308</strain>
    </source>
</reference>
<dbReference type="EMBL" id="JBHTBR010000002">
    <property type="protein sequence ID" value="MFC7290975.1"/>
    <property type="molecule type" value="Genomic_DNA"/>
</dbReference>
<dbReference type="SUPFAM" id="SSF103481">
    <property type="entry name" value="Multidrug resistance efflux transporter EmrE"/>
    <property type="match status" value="1"/>
</dbReference>
<dbReference type="PANTHER" id="PTHR32322:SF9">
    <property type="entry name" value="AMINO-ACID METABOLITE EFFLUX PUMP-RELATED"/>
    <property type="match status" value="1"/>
</dbReference>
<feature type="domain" description="EamA" evidence="6">
    <location>
        <begin position="150"/>
        <end position="274"/>
    </location>
</feature>
<name>A0ABW2IJJ0_9PROT</name>
<gene>
    <name evidence="7" type="ORF">ACFQS8_05065</name>
</gene>
<dbReference type="InterPro" id="IPR000620">
    <property type="entry name" value="EamA_dom"/>
</dbReference>
<evidence type="ECO:0000256" key="2">
    <source>
        <dbReference type="ARBA" id="ARBA00022692"/>
    </source>
</evidence>
<evidence type="ECO:0000256" key="1">
    <source>
        <dbReference type="ARBA" id="ARBA00004141"/>
    </source>
</evidence>